<dbReference type="Gramene" id="Psat05G0294100-T1">
    <property type="protein sequence ID" value="KAI5406407.1"/>
    <property type="gene ID" value="KIW84_052941"/>
</dbReference>
<proteinExistence type="predicted"/>
<evidence type="ECO:0000313" key="2">
    <source>
        <dbReference type="EMBL" id="KAI5406407.1"/>
    </source>
</evidence>
<dbReference type="Gramene" id="Psat05G0293900-T1">
    <property type="protein sequence ID" value="KAI5406405.1"/>
    <property type="gene ID" value="KIW84_052939"/>
</dbReference>
<keyword evidence="3" id="KW-1185">Reference proteome</keyword>
<accession>A0A9D4WR96</accession>
<sequence length="161" mass="18273">MARKSKHTPRKLAFDVDNIDSSSGVDHEIETNYCSDEFGSNDPNAFDNENEPKYPRFKMDEVNKNYKFKVGLEFGSLEEFKEAITACTDVGPATQENPQEMESHFDNDHKFEMLAANLIVAFEATQPLSNVNDVTSEVLKMHLILLAKAHLFSMLKQLNLL</sequence>
<reference evidence="2 3" key="1">
    <citation type="journal article" date="2022" name="Nat. Genet.">
        <title>Improved pea reference genome and pan-genome highlight genomic features and evolutionary characteristics.</title>
        <authorList>
            <person name="Yang T."/>
            <person name="Liu R."/>
            <person name="Luo Y."/>
            <person name="Hu S."/>
            <person name="Wang D."/>
            <person name="Wang C."/>
            <person name="Pandey M.K."/>
            <person name="Ge S."/>
            <person name="Xu Q."/>
            <person name="Li N."/>
            <person name="Li G."/>
            <person name="Huang Y."/>
            <person name="Saxena R.K."/>
            <person name="Ji Y."/>
            <person name="Li M."/>
            <person name="Yan X."/>
            <person name="He Y."/>
            <person name="Liu Y."/>
            <person name="Wang X."/>
            <person name="Xiang C."/>
            <person name="Varshney R.K."/>
            <person name="Ding H."/>
            <person name="Gao S."/>
            <person name="Zong X."/>
        </authorList>
    </citation>
    <scope>NUCLEOTIDE SEQUENCE [LARGE SCALE GENOMIC DNA]</scope>
    <source>
        <strain evidence="2 3">cv. Zhongwan 6</strain>
    </source>
</reference>
<name>A0A9D4WR96_PEA</name>
<evidence type="ECO:0000313" key="3">
    <source>
        <dbReference type="Proteomes" id="UP001058974"/>
    </source>
</evidence>
<evidence type="ECO:0000313" key="1">
    <source>
        <dbReference type="EMBL" id="KAI5406405.1"/>
    </source>
</evidence>
<organism evidence="2 3">
    <name type="scientific">Pisum sativum</name>
    <name type="common">Garden pea</name>
    <name type="synonym">Lathyrus oleraceus</name>
    <dbReference type="NCBI Taxonomy" id="3888"/>
    <lineage>
        <taxon>Eukaryota</taxon>
        <taxon>Viridiplantae</taxon>
        <taxon>Streptophyta</taxon>
        <taxon>Embryophyta</taxon>
        <taxon>Tracheophyta</taxon>
        <taxon>Spermatophyta</taxon>
        <taxon>Magnoliopsida</taxon>
        <taxon>eudicotyledons</taxon>
        <taxon>Gunneridae</taxon>
        <taxon>Pentapetalae</taxon>
        <taxon>rosids</taxon>
        <taxon>fabids</taxon>
        <taxon>Fabales</taxon>
        <taxon>Fabaceae</taxon>
        <taxon>Papilionoideae</taxon>
        <taxon>50 kb inversion clade</taxon>
        <taxon>NPAAA clade</taxon>
        <taxon>Hologalegina</taxon>
        <taxon>IRL clade</taxon>
        <taxon>Fabeae</taxon>
        <taxon>Lathyrus</taxon>
    </lineage>
</organism>
<dbReference type="AlphaFoldDB" id="A0A9D4WR96"/>
<dbReference type="EMBL" id="JAMSHJ010000005">
    <property type="protein sequence ID" value="KAI5406405.1"/>
    <property type="molecule type" value="Genomic_DNA"/>
</dbReference>
<gene>
    <name evidence="1" type="ORF">KIW84_052939</name>
    <name evidence="2" type="ORF">KIW84_052941</name>
</gene>
<dbReference type="EMBL" id="JAMSHJ010000005">
    <property type="protein sequence ID" value="KAI5406407.1"/>
    <property type="molecule type" value="Genomic_DNA"/>
</dbReference>
<protein>
    <submittedName>
        <fullName evidence="2">Uncharacterized protein</fullName>
    </submittedName>
</protein>
<comment type="caution">
    <text evidence="2">The sequence shown here is derived from an EMBL/GenBank/DDBJ whole genome shotgun (WGS) entry which is preliminary data.</text>
</comment>
<dbReference type="Proteomes" id="UP001058974">
    <property type="component" value="Chromosome 5"/>
</dbReference>